<reference evidence="1 2" key="1">
    <citation type="submission" date="2019-11" db="EMBL/GenBank/DDBJ databases">
        <title>Genome sequences of 17 halophilic strains isolated from different environments.</title>
        <authorList>
            <person name="Furrow R.E."/>
        </authorList>
    </citation>
    <scope>NUCLEOTIDE SEQUENCE [LARGE SCALE GENOMIC DNA]</scope>
    <source>
        <strain evidence="1 2">22517_05_Cabo</strain>
    </source>
</reference>
<evidence type="ECO:0008006" key="3">
    <source>
        <dbReference type="Google" id="ProtNLM"/>
    </source>
</evidence>
<sequence>MEEGTLDTIDKLLEGALDEVDGTEARYKIKSAQQLLHVLQQRHDDLDIAVEDVSDQDIIDNLRDLGYLR</sequence>
<evidence type="ECO:0000313" key="1">
    <source>
        <dbReference type="EMBL" id="MYL17485.1"/>
    </source>
</evidence>
<gene>
    <name evidence="1" type="ORF">GLW36_12630</name>
</gene>
<evidence type="ECO:0000313" key="2">
    <source>
        <dbReference type="Proteomes" id="UP000460194"/>
    </source>
</evidence>
<dbReference type="AlphaFoldDB" id="A0A6B1IR10"/>
<dbReference type="RefSeq" id="WP_159369370.1">
    <property type="nucleotide sequence ID" value="NZ_WMEO01000023.1"/>
</dbReference>
<name>A0A6B1IR10_9EURY</name>
<protein>
    <recommendedName>
        <fullName evidence="3">CopG family transcriptional regulator</fullName>
    </recommendedName>
</protein>
<accession>A0A6B1IR10</accession>
<comment type="caution">
    <text evidence="1">The sequence shown here is derived from an EMBL/GenBank/DDBJ whole genome shotgun (WGS) entry which is preliminary data.</text>
</comment>
<proteinExistence type="predicted"/>
<organism evidence="1 2">
    <name type="scientific">Halorubrum distributum</name>
    <dbReference type="NCBI Taxonomy" id="29283"/>
    <lineage>
        <taxon>Archaea</taxon>
        <taxon>Methanobacteriati</taxon>
        <taxon>Methanobacteriota</taxon>
        <taxon>Stenosarchaea group</taxon>
        <taxon>Halobacteria</taxon>
        <taxon>Halobacteriales</taxon>
        <taxon>Haloferacaceae</taxon>
        <taxon>Halorubrum</taxon>
        <taxon>Halorubrum distributum group</taxon>
    </lineage>
</organism>
<dbReference type="EMBL" id="WMEO01000023">
    <property type="protein sequence ID" value="MYL17485.1"/>
    <property type="molecule type" value="Genomic_DNA"/>
</dbReference>
<dbReference type="Proteomes" id="UP000460194">
    <property type="component" value="Unassembled WGS sequence"/>
</dbReference>